<name>A0A6C2TWB3_PONDE</name>
<sequence length="61" mass="7286">MDYREEVIQEARKAIDEHPEHRSRIIDAVDWTLMEMDDGESEANEYELFMGRLDEIREGSQ</sequence>
<dbReference type="AlphaFoldDB" id="A0A6C2TWB3"/>
<proteinExistence type="predicted"/>
<dbReference type="Proteomes" id="UP000366872">
    <property type="component" value="Unassembled WGS sequence"/>
</dbReference>
<dbReference type="RefSeq" id="WP_136077575.1">
    <property type="nucleotide sequence ID" value="NZ_CAAHFG010000001.1"/>
</dbReference>
<evidence type="ECO:0000313" key="2">
    <source>
        <dbReference type="Proteomes" id="UP000366872"/>
    </source>
</evidence>
<dbReference type="EMBL" id="CAAHFG010000001">
    <property type="protein sequence ID" value="VGO11857.1"/>
    <property type="molecule type" value="Genomic_DNA"/>
</dbReference>
<reference evidence="1 2" key="1">
    <citation type="submission" date="2019-04" db="EMBL/GenBank/DDBJ databases">
        <authorList>
            <person name="Van Vliet M D."/>
        </authorList>
    </citation>
    <scope>NUCLEOTIDE SEQUENCE [LARGE SCALE GENOMIC DNA]</scope>
    <source>
        <strain evidence="1 2">F1</strain>
    </source>
</reference>
<gene>
    <name evidence="1" type="ORF">PDESU_00404</name>
</gene>
<accession>A0A6C2TWB3</accession>
<protein>
    <submittedName>
        <fullName evidence="1">Uncharacterized protein</fullName>
    </submittedName>
</protein>
<organism evidence="1 2">
    <name type="scientific">Pontiella desulfatans</name>
    <dbReference type="NCBI Taxonomy" id="2750659"/>
    <lineage>
        <taxon>Bacteria</taxon>
        <taxon>Pseudomonadati</taxon>
        <taxon>Kiritimatiellota</taxon>
        <taxon>Kiritimatiellia</taxon>
        <taxon>Kiritimatiellales</taxon>
        <taxon>Pontiellaceae</taxon>
        <taxon>Pontiella</taxon>
    </lineage>
</organism>
<keyword evidence="2" id="KW-1185">Reference proteome</keyword>
<evidence type="ECO:0000313" key="1">
    <source>
        <dbReference type="EMBL" id="VGO11857.1"/>
    </source>
</evidence>